<dbReference type="EMBL" id="MJLX01000076">
    <property type="protein sequence ID" value="RLM17780.1"/>
    <property type="molecule type" value="Genomic_DNA"/>
</dbReference>
<feature type="DNA-binding region" description="H-T-H motif" evidence="4">
    <location>
        <begin position="47"/>
        <end position="66"/>
    </location>
</feature>
<keyword evidence="2 4" id="KW-0238">DNA-binding</keyword>
<evidence type="ECO:0000256" key="2">
    <source>
        <dbReference type="ARBA" id="ARBA00023125"/>
    </source>
</evidence>
<reference evidence="7 8" key="1">
    <citation type="submission" date="2016-09" db="EMBL/GenBank/DDBJ databases">
        <authorList>
            <person name="Doonan J."/>
            <person name="Pachebat J.A."/>
            <person name="Golyshin P.N."/>
            <person name="Denman S."/>
            <person name="Mcdonald J.E."/>
        </authorList>
    </citation>
    <scope>NUCLEOTIDE SEQUENCE [LARGE SCALE GENOMIC DNA]</scope>
    <source>
        <strain evidence="7 8">FRB141</strain>
    </source>
</reference>
<feature type="region of interest" description="Disordered" evidence="5">
    <location>
        <begin position="1"/>
        <end position="23"/>
    </location>
</feature>
<dbReference type="GeneID" id="70907336"/>
<dbReference type="SUPFAM" id="SSF46689">
    <property type="entry name" value="Homeodomain-like"/>
    <property type="match status" value="1"/>
</dbReference>
<evidence type="ECO:0000259" key="6">
    <source>
        <dbReference type="PROSITE" id="PS50977"/>
    </source>
</evidence>
<organism evidence="7 8">
    <name type="scientific">Brenneria goodwinii</name>
    <dbReference type="NCBI Taxonomy" id="1109412"/>
    <lineage>
        <taxon>Bacteria</taxon>
        <taxon>Pseudomonadati</taxon>
        <taxon>Pseudomonadota</taxon>
        <taxon>Gammaproteobacteria</taxon>
        <taxon>Enterobacterales</taxon>
        <taxon>Pectobacteriaceae</taxon>
        <taxon>Brenneria</taxon>
    </lineage>
</organism>
<dbReference type="InterPro" id="IPR011075">
    <property type="entry name" value="TetR_C"/>
</dbReference>
<dbReference type="SUPFAM" id="SSF48498">
    <property type="entry name" value="Tetracyclin repressor-like, C-terminal domain"/>
    <property type="match status" value="1"/>
</dbReference>
<dbReference type="KEGG" id="bgj:AWC36_11050"/>
<accession>A0AAE8ENH5</accession>
<dbReference type="PANTHER" id="PTHR47506:SF6">
    <property type="entry name" value="HTH-TYPE TRANSCRIPTIONAL REPRESSOR NEMR"/>
    <property type="match status" value="1"/>
</dbReference>
<dbReference type="InterPro" id="IPR009057">
    <property type="entry name" value="Homeodomain-like_sf"/>
</dbReference>
<dbReference type="PROSITE" id="PS50977">
    <property type="entry name" value="HTH_TETR_2"/>
    <property type="match status" value="1"/>
</dbReference>
<dbReference type="RefSeq" id="WP_048639530.1">
    <property type="nucleotide sequence ID" value="NZ_CGIG01000001.1"/>
</dbReference>
<evidence type="ECO:0000256" key="4">
    <source>
        <dbReference type="PROSITE-ProRule" id="PRU00335"/>
    </source>
</evidence>
<sequence length="232" mass="26480">MNSESYAELKPRRGRPPKTDRGFTDTRQELIRSGLEVITKTGYLSAGIDTVIKNISVPKGSFYHYFKNKREFGIAVLTAYGSFFAHKLDKFLLNTPLPPLQRMQNFVTHAGLGMAKYDFKRGCLVGNLLQEAPLLPEDFPDMLKSILDDWERRVAQCLEEAQRAGQIATTTPPLLLARMFWSGWEGAVMRAKLFRSVEPLEQFWAFFLQSIHKKSTCGQENEKDHFPTNNSD</sequence>
<dbReference type="Pfam" id="PF16925">
    <property type="entry name" value="TetR_C_13"/>
    <property type="match status" value="1"/>
</dbReference>
<evidence type="ECO:0000256" key="5">
    <source>
        <dbReference type="SAM" id="MobiDB-lite"/>
    </source>
</evidence>
<name>A0AAE8ENH5_9GAMM</name>
<evidence type="ECO:0000313" key="7">
    <source>
        <dbReference type="EMBL" id="RLM17780.1"/>
    </source>
</evidence>
<feature type="compositionally biased region" description="Basic and acidic residues" evidence="5">
    <location>
        <begin position="7"/>
        <end position="23"/>
    </location>
</feature>
<dbReference type="InterPro" id="IPR001647">
    <property type="entry name" value="HTH_TetR"/>
</dbReference>
<proteinExistence type="predicted"/>
<evidence type="ECO:0000256" key="3">
    <source>
        <dbReference type="ARBA" id="ARBA00023163"/>
    </source>
</evidence>
<evidence type="ECO:0000256" key="1">
    <source>
        <dbReference type="ARBA" id="ARBA00023015"/>
    </source>
</evidence>
<protein>
    <submittedName>
        <fullName evidence="7">TetR family transcriptional regulator</fullName>
    </submittedName>
</protein>
<feature type="domain" description="HTH tetR-type" evidence="6">
    <location>
        <begin position="24"/>
        <end position="84"/>
    </location>
</feature>
<keyword evidence="3" id="KW-0804">Transcription</keyword>
<dbReference type="PANTHER" id="PTHR47506">
    <property type="entry name" value="TRANSCRIPTIONAL REGULATORY PROTEIN"/>
    <property type="match status" value="1"/>
</dbReference>
<dbReference type="GO" id="GO:0003677">
    <property type="term" value="F:DNA binding"/>
    <property type="evidence" value="ECO:0007669"/>
    <property type="project" value="UniProtKB-UniRule"/>
</dbReference>
<evidence type="ECO:0000313" key="8">
    <source>
        <dbReference type="Proteomes" id="UP000285972"/>
    </source>
</evidence>
<dbReference type="Pfam" id="PF00440">
    <property type="entry name" value="TetR_N"/>
    <property type="match status" value="1"/>
</dbReference>
<dbReference type="Gene3D" id="1.10.357.10">
    <property type="entry name" value="Tetracycline Repressor, domain 2"/>
    <property type="match status" value="1"/>
</dbReference>
<keyword evidence="1" id="KW-0805">Transcription regulation</keyword>
<dbReference type="InterPro" id="IPR036271">
    <property type="entry name" value="Tet_transcr_reg_TetR-rel_C_sf"/>
</dbReference>
<comment type="caution">
    <text evidence="7">The sequence shown here is derived from an EMBL/GenBank/DDBJ whole genome shotgun (WGS) entry which is preliminary data.</text>
</comment>
<dbReference type="Proteomes" id="UP000285972">
    <property type="component" value="Unassembled WGS sequence"/>
</dbReference>
<gene>
    <name evidence="7" type="ORF">BIY26_19955</name>
</gene>
<dbReference type="AlphaFoldDB" id="A0AAE8ENH5"/>